<feature type="signal peptide" evidence="1">
    <location>
        <begin position="1"/>
        <end position="21"/>
    </location>
</feature>
<dbReference type="InterPro" id="IPR037291">
    <property type="entry name" value="DUF4139"/>
</dbReference>
<dbReference type="InterPro" id="IPR025554">
    <property type="entry name" value="DUF4140"/>
</dbReference>
<dbReference type="EMBL" id="FQUC01000002">
    <property type="protein sequence ID" value="SHE86322.1"/>
    <property type="molecule type" value="Genomic_DNA"/>
</dbReference>
<evidence type="ECO:0000259" key="3">
    <source>
        <dbReference type="Pfam" id="PF13600"/>
    </source>
</evidence>
<proteinExistence type="predicted"/>
<evidence type="ECO:0000256" key="1">
    <source>
        <dbReference type="SAM" id="SignalP"/>
    </source>
</evidence>
<dbReference type="RefSeq" id="WP_062176071.1">
    <property type="nucleotide sequence ID" value="NZ_BBXL01000002.1"/>
</dbReference>
<name>A0A1M4WZC4_9BACT</name>
<gene>
    <name evidence="4" type="ORF">SAMN05444362_102355</name>
</gene>
<dbReference type="Pfam" id="PF13598">
    <property type="entry name" value="DUF4139"/>
    <property type="match status" value="1"/>
</dbReference>
<accession>A0A1M4WZC4</accession>
<dbReference type="Proteomes" id="UP000184480">
    <property type="component" value="Unassembled WGS sequence"/>
</dbReference>
<dbReference type="InterPro" id="IPR011935">
    <property type="entry name" value="CHP02231"/>
</dbReference>
<organism evidence="4 5">
    <name type="scientific">Dysgonomonas macrotermitis</name>
    <dbReference type="NCBI Taxonomy" id="1346286"/>
    <lineage>
        <taxon>Bacteria</taxon>
        <taxon>Pseudomonadati</taxon>
        <taxon>Bacteroidota</taxon>
        <taxon>Bacteroidia</taxon>
        <taxon>Bacteroidales</taxon>
        <taxon>Dysgonomonadaceae</taxon>
        <taxon>Dysgonomonas</taxon>
    </lineage>
</organism>
<evidence type="ECO:0000313" key="5">
    <source>
        <dbReference type="Proteomes" id="UP000184480"/>
    </source>
</evidence>
<evidence type="ECO:0000313" key="4">
    <source>
        <dbReference type="EMBL" id="SHE86322.1"/>
    </source>
</evidence>
<dbReference type="PANTHER" id="PTHR31005">
    <property type="entry name" value="DUF4139 DOMAIN-CONTAINING PROTEIN"/>
    <property type="match status" value="1"/>
</dbReference>
<dbReference type="STRING" id="1346286.SAMN05444362_102355"/>
<feature type="domain" description="DUF4139" evidence="2">
    <location>
        <begin position="221"/>
        <end position="308"/>
    </location>
</feature>
<feature type="chain" id="PRO_5009908204" description="DUF4139 domain-containing protein" evidence="1">
    <location>
        <begin position="22"/>
        <end position="325"/>
    </location>
</feature>
<dbReference type="PANTHER" id="PTHR31005:SF8">
    <property type="entry name" value="DUF4139 DOMAIN-CONTAINING PROTEIN"/>
    <property type="match status" value="1"/>
</dbReference>
<sequence length="325" mass="35661">MKKNVLGIICLSLCISTSLFADDKKTIKSKLDAVTVFFQGAELNHSASGTLSRGENEIYIEGLSPNIDVNSLKIKASNSVIISSYEFSVDYLSESKVVSPASKRLLDSIDFYQKKVEQLNTDITVTNNLISLLQKGTDKNVAGSENGLGIDELVKTMDYYKTKSTELQLTQSDNNKKKKTYDEALSRLRNQLSQETTKNNKTSGVLKLTLAAPVATASNFTISYYTSAANWVPYYDITVVSTDKPITIAAKSKVRQTTGLDWEKVKLTLSTATPSNGKTAPLFSAWFLKEYTYGQVGINQLSGRVAGLAVQNSYSFSMINPILNS</sequence>
<dbReference type="AlphaFoldDB" id="A0A1M4WZC4"/>
<keyword evidence="5" id="KW-1185">Reference proteome</keyword>
<evidence type="ECO:0000259" key="2">
    <source>
        <dbReference type="Pfam" id="PF13598"/>
    </source>
</evidence>
<dbReference type="Pfam" id="PF13600">
    <property type="entry name" value="DUF4140"/>
    <property type="match status" value="1"/>
</dbReference>
<evidence type="ECO:0008006" key="6">
    <source>
        <dbReference type="Google" id="ProtNLM"/>
    </source>
</evidence>
<feature type="domain" description="DUF4140" evidence="3">
    <location>
        <begin position="34"/>
        <end position="132"/>
    </location>
</feature>
<dbReference type="NCBIfam" id="TIGR02231">
    <property type="entry name" value="mucoidy inhibitor MuiA family protein"/>
    <property type="match status" value="1"/>
</dbReference>
<reference evidence="5" key="1">
    <citation type="submission" date="2016-11" db="EMBL/GenBank/DDBJ databases">
        <authorList>
            <person name="Varghese N."/>
            <person name="Submissions S."/>
        </authorList>
    </citation>
    <scope>NUCLEOTIDE SEQUENCE [LARGE SCALE GENOMIC DNA]</scope>
    <source>
        <strain evidence="5">DSM 27370</strain>
    </source>
</reference>
<protein>
    <recommendedName>
        <fullName evidence="6">DUF4139 domain-containing protein</fullName>
    </recommendedName>
</protein>
<keyword evidence="1" id="KW-0732">Signal</keyword>